<sequence>MNLVWQRFTLSYLPLKEYLATSYLHRFSVGLLHSWRQSSILIQWGDAIATALLSLVYALAPFVSSSLVGVLLVACVGFWLLLTLSDESRPANNSLVTPIHLLVLLYWGIAVVSTALSPVKKAAFNDLATLTLYLLLFALSARVLRLPRLRSWIITLYLHVSLIVSIYGLRQWFFGATALATWVDPESPLSKTTRVYSYLGNPNLLAGYLIPAVVLSLVAIFAWQGWIKKALALIMLTVNVACLILTFSRGGWIGLLVAILSVMALLVYWWSVQMPPFWRTWSLPIILGGLIAVLVLAVIFVDPVRIRVFSIFADRQDSSNNFRRNVWDAVFEMIRDRPIIGIGPGHNAFNKIYPLYQRPRYSALSAYSILLEVAVETGFIGLACFLWLICVTINTAFMQVRRLRESRNVEGFWLIGAVATLLGMLAHGTVDTIWFRPEVNTLWWLMVALIASYWMPLNQNQSPEINSQN</sequence>
<comment type="caution">
    <text evidence="7">The sequence shown here is derived from an EMBL/GenBank/DDBJ whole genome shotgun (WGS) entry which is preliminary data.</text>
</comment>
<feature type="transmembrane region" description="Helical" evidence="5">
    <location>
        <begin position="203"/>
        <end position="223"/>
    </location>
</feature>
<feature type="transmembrane region" description="Helical" evidence="5">
    <location>
        <begin position="66"/>
        <end position="84"/>
    </location>
</feature>
<keyword evidence="2 5" id="KW-0812">Transmembrane</keyword>
<dbReference type="InterPro" id="IPR007016">
    <property type="entry name" value="O-antigen_ligase-rel_domated"/>
</dbReference>
<dbReference type="Pfam" id="PF04932">
    <property type="entry name" value="Wzy_C"/>
    <property type="match status" value="1"/>
</dbReference>
<comment type="subcellular location">
    <subcellularLocation>
        <location evidence="1">Membrane</location>
        <topology evidence="1">Multi-pass membrane protein</topology>
    </subcellularLocation>
</comment>
<dbReference type="RefSeq" id="WP_214437181.1">
    <property type="nucleotide sequence ID" value="NZ_JAECZB010000001.1"/>
</dbReference>
<evidence type="ECO:0000256" key="3">
    <source>
        <dbReference type="ARBA" id="ARBA00022989"/>
    </source>
</evidence>
<dbReference type="NCBIfam" id="TIGR00947">
    <property type="entry name" value="2A73"/>
    <property type="match status" value="1"/>
</dbReference>
<feature type="transmembrane region" description="Helical" evidence="5">
    <location>
        <begin position="156"/>
        <end position="183"/>
    </location>
</feature>
<evidence type="ECO:0000313" key="7">
    <source>
        <dbReference type="EMBL" id="MBH8550860.1"/>
    </source>
</evidence>
<dbReference type="EMBL" id="JAECZB010000001">
    <property type="protein sequence ID" value="MBH8550860.1"/>
    <property type="molecule type" value="Genomic_DNA"/>
</dbReference>
<dbReference type="GO" id="GO:0016020">
    <property type="term" value="C:membrane"/>
    <property type="evidence" value="ECO:0007669"/>
    <property type="project" value="UniProtKB-SubCell"/>
</dbReference>
<accession>A0A8J7HCM3</accession>
<dbReference type="PANTHER" id="PTHR37422">
    <property type="entry name" value="TEICHURONIC ACID BIOSYNTHESIS PROTEIN TUAE"/>
    <property type="match status" value="1"/>
</dbReference>
<feature type="transmembrane region" description="Helical" evidence="5">
    <location>
        <begin position="379"/>
        <end position="400"/>
    </location>
</feature>
<evidence type="ECO:0000256" key="5">
    <source>
        <dbReference type="SAM" id="Phobius"/>
    </source>
</evidence>
<feature type="transmembrane region" description="Helical" evidence="5">
    <location>
        <begin position="230"/>
        <end position="247"/>
    </location>
</feature>
<evidence type="ECO:0000259" key="6">
    <source>
        <dbReference type="Pfam" id="PF04932"/>
    </source>
</evidence>
<protein>
    <submittedName>
        <fullName evidence="7">IctB family putative bicarbonate transporter</fullName>
    </submittedName>
</protein>
<evidence type="ECO:0000313" key="8">
    <source>
        <dbReference type="Proteomes" id="UP000599391"/>
    </source>
</evidence>
<gene>
    <name evidence="7" type="ORF">I8751_00320</name>
</gene>
<dbReference type="PANTHER" id="PTHR37422:SF22">
    <property type="entry name" value="SLR1515 PROTEIN"/>
    <property type="match status" value="1"/>
</dbReference>
<feature type="transmembrane region" description="Helical" evidence="5">
    <location>
        <begin position="412"/>
        <end position="435"/>
    </location>
</feature>
<name>A0A8J7HCM3_9CYAN</name>
<evidence type="ECO:0000256" key="4">
    <source>
        <dbReference type="ARBA" id="ARBA00023136"/>
    </source>
</evidence>
<feature type="transmembrane region" description="Helical" evidence="5">
    <location>
        <begin position="96"/>
        <end position="116"/>
    </location>
</feature>
<organism evidence="7 8">
    <name type="scientific">Atlanticothrix silvestris CENA357</name>
    <dbReference type="NCBI Taxonomy" id="1725252"/>
    <lineage>
        <taxon>Bacteria</taxon>
        <taxon>Bacillati</taxon>
        <taxon>Cyanobacteriota</taxon>
        <taxon>Cyanophyceae</taxon>
        <taxon>Nostocales</taxon>
        <taxon>Nodulariaceae</taxon>
        <taxon>Atlanticothrix</taxon>
        <taxon>Atlanticothrix silvestris</taxon>
    </lineage>
</organism>
<dbReference type="Proteomes" id="UP000599391">
    <property type="component" value="Unassembled WGS sequence"/>
</dbReference>
<dbReference type="AlphaFoldDB" id="A0A8J7HCM3"/>
<feature type="transmembrane region" description="Helical" evidence="5">
    <location>
        <begin position="441"/>
        <end position="457"/>
    </location>
</feature>
<keyword evidence="3 5" id="KW-1133">Transmembrane helix</keyword>
<feature type="transmembrane region" description="Helical" evidence="5">
    <location>
        <begin position="283"/>
        <end position="301"/>
    </location>
</feature>
<dbReference type="InterPro" id="IPR051533">
    <property type="entry name" value="WaaL-like"/>
</dbReference>
<proteinExistence type="predicted"/>
<feature type="transmembrane region" description="Helical" evidence="5">
    <location>
        <begin position="122"/>
        <end position="144"/>
    </location>
</feature>
<keyword evidence="4 5" id="KW-0472">Membrane</keyword>
<reference evidence="7 8" key="1">
    <citation type="journal article" date="2021" name="Int. J. Syst. Evol. Microbiol.">
        <title>Amazonocrinis nigriterrae gen. nov., sp. nov., Atlanticothrix silvestris gen. nov., sp. nov. and Dendronalium phyllosphericum gen. nov., sp. nov., nostocacean cyanobacteria from Brazilian environments.</title>
        <authorList>
            <person name="Alvarenga D.O."/>
            <person name="Andreote A.P.D."/>
            <person name="Branco L.H.Z."/>
            <person name="Delbaje E."/>
            <person name="Cruz R.B."/>
            <person name="Varani A.M."/>
            <person name="Fiore M.F."/>
        </authorList>
    </citation>
    <scope>NUCLEOTIDE SEQUENCE [LARGE SCALE GENOMIC DNA]</scope>
    <source>
        <strain evidence="7 8">CENA357</strain>
    </source>
</reference>
<keyword evidence="8" id="KW-1185">Reference proteome</keyword>
<dbReference type="InterPro" id="IPR006007">
    <property type="entry name" value="Inorganic_carbon_transpt"/>
</dbReference>
<feature type="domain" description="O-antigen ligase-related" evidence="6">
    <location>
        <begin position="239"/>
        <end position="386"/>
    </location>
</feature>
<evidence type="ECO:0000256" key="2">
    <source>
        <dbReference type="ARBA" id="ARBA00022692"/>
    </source>
</evidence>
<feature type="transmembrane region" description="Helical" evidence="5">
    <location>
        <begin position="253"/>
        <end position="271"/>
    </location>
</feature>
<evidence type="ECO:0000256" key="1">
    <source>
        <dbReference type="ARBA" id="ARBA00004141"/>
    </source>
</evidence>